<comment type="caution">
    <text evidence="3">The sequence shown here is derived from an EMBL/GenBank/DDBJ whole genome shotgun (WGS) entry which is preliminary data.</text>
</comment>
<dbReference type="Proteomes" id="UP001054252">
    <property type="component" value="Unassembled WGS sequence"/>
</dbReference>
<feature type="compositionally biased region" description="Pro residues" evidence="1">
    <location>
        <begin position="17"/>
        <end position="27"/>
    </location>
</feature>
<evidence type="ECO:0000256" key="1">
    <source>
        <dbReference type="SAM" id="MobiDB-lite"/>
    </source>
</evidence>
<sequence length="72" mass="8384">MLGSFEPSTPGFRNSPFLPPVAQPPYSSPHKEVEEEERSSLSLLHHLLLLLLRFSLSFAKFLINFLFKRWVR</sequence>
<feature type="region of interest" description="Disordered" evidence="1">
    <location>
        <begin position="1"/>
        <end position="33"/>
    </location>
</feature>
<keyword evidence="2" id="KW-0812">Transmembrane</keyword>
<evidence type="ECO:0000313" key="4">
    <source>
        <dbReference type="Proteomes" id="UP001054252"/>
    </source>
</evidence>
<accession>A0AAV5HP27</accession>
<name>A0AAV5HP27_9ROSI</name>
<dbReference type="AlphaFoldDB" id="A0AAV5HP27"/>
<protein>
    <submittedName>
        <fullName evidence="3">Uncharacterized protein</fullName>
    </submittedName>
</protein>
<evidence type="ECO:0000256" key="2">
    <source>
        <dbReference type="SAM" id="Phobius"/>
    </source>
</evidence>
<evidence type="ECO:0000313" key="3">
    <source>
        <dbReference type="EMBL" id="GKU90577.1"/>
    </source>
</evidence>
<keyword evidence="2" id="KW-1133">Transmembrane helix</keyword>
<keyword evidence="2" id="KW-0472">Membrane</keyword>
<proteinExistence type="predicted"/>
<feature type="transmembrane region" description="Helical" evidence="2">
    <location>
        <begin position="43"/>
        <end position="67"/>
    </location>
</feature>
<reference evidence="3 4" key="1">
    <citation type="journal article" date="2021" name="Commun. Biol.">
        <title>The genome of Shorea leprosula (Dipterocarpaceae) highlights the ecological relevance of drought in aseasonal tropical rainforests.</title>
        <authorList>
            <person name="Ng K.K.S."/>
            <person name="Kobayashi M.J."/>
            <person name="Fawcett J.A."/>
            <person name="Hatakeyama M."/>
            <person name="Paape T."/>
            <person name="Ng C.H."/>
            <person name="Ang C.C."/>
            <person name="Tnah L.H."/>
            <person name="Lee C.T."/>
            <person name="Nishiyama T."/>
            <person name="Sese J."/>
            <person name="O'Brien M.J."/>
            <person name="Copetti D."/>
            <person name="Mohd Noor M.I."/>
            <person name="Ong R.C."/>
            <person name="Putra M."/>
            <person name="Sireger I.Z."/>
            <person name="Indrioko S."/>
            <person name="Kosugi Y."/>
            <person name="Izuno A."/>
            <person name="Isagi Y."/>
            <person name="Lee S.L."/>
            <person name="Shimizu K.K."/>
        </authorList>
    </citation>
    <scope>NUCLEOTIDE SEQUENCE [LARGE SCALE GENOMIC DNA]</scope>
    <source>
        <strain evidence="3">214</strain>
    </source>
</reference>
<gene>
    <name evidence="3" type="ORF">SLEP1_g4559</name>
</gene>
<dbReference type="EMBL" id="BPVZ01000004">
    <property type="protein sequence ID" value="GKU90577.1"/>
    <property type="molecule type" value="Genomic_DNA"/>
</dbReference>
<organism evidence="3 4">
    <name type="scientific">Rubroshorea leprosula</name>
    <dbReference type="NCBI Taxonomy" id="152421"/>
    <lineage>
        <taxon>Eukaryota</taxon>
        <taxon>Viridiplantae</taxon>
        <taxon>Streptophyta</taxon>
        <taxon>Embryophyta</taxon>
        <taxon>Tracheophyta</taxon>
        <taxon>Spermatophyta</taxon>
        <taxon>Magnoliopsida</taxon>
        <taxon>eudicotyledons</taxon>
        <taxon>Gunneridae</taxon>
        <taxon>Pentapetalae</taxon>
        <taxon>rosids</taxon>
        <taxon>malvids</taxon>
        <taxon>Malvales</taxon>
        <taxon>Dipterocarpaceae</taxon>
        <taxon>Rubroshorea</taxon>
    </lineage>
</organism>
<keyword evidence="4" id="KW-1185">Reference proteome</keyword>